<comment type="caution">
    <text evidence="1">The sequence shown here is derived from an EMBL/GenBank/DDBJ whole genome shotgun (WGS) entry which is preliminary data.</text>
</comment>
<dbReference type="RefSeq" id="WP_326508325.1">
    <property type="nucleotide sequence ID" value="NZ_JAWIIV010000020.1"/>
</dbReference>
<keyword evidence="2" id="KW-1185">Reference proteome</keyword>
<reference evidence="1 2" key="1">
    <citation type="submission" date="2023-10" db="EMBL/GenBank/DDBJ databases">
        <title>Noviherbaspirillum sp. CPCC 100848 genome assembly.</title>
        <authorList>
            <person name="Li X.Y."/>
            <person name="Fang X.M."/>
        </authorList>
    </citation>
    <scope>NUCLEOTIDE SEQUENCE [LARGE SCALE GENOMIC DNA]</scope>
    <source>
        <strain evidence="1 2">CPCC 100848</strain>
    </source>
</reference>
<accession>A0ABU6JDB9</accession>
<protein>
    <submittedName>
        <fullName evidence="1">Uncharacterized protein</fullName>
    </submittedName>
</protein>
<gene>
    <name evidence="1" type="ORF">RY831_20950</name>
</gene>
<evidence type="ECO:0000313" key="2">
    <source>
        <dbReference type="Proteomes" id="UP001352263"/>
    </source>
</evidence>
<proteinExistence type="predicted"/>
<dbReference type="EMBL" id="JAWIIV010000020">
    <property type="protein sequence ID" value="MEC4721640.1"/>
    <property type="molecule type" value="Genomic_DNA"/>
</dbReference>
<dbReference type="Proteomes" id="UP001352263">
    <property type="component" value="Unassembled WGS sequence"/>
</dbReference>
<evidence type="ECO:0000313" key="1">
    <source>
        <dbReference type="EMBL" id="MEC4721640.1"/>
    </source>
</evidence>
<name>A0ABU6JDB9_9BURK</name>
<organism evidence="1 2">
    <name type="scientific">Noviherbaspirillum album</name>
    <dbReference type="NCBI Taxonomy" id="3080276"/>
    <lineage>
        <taxon>Bacteria</taxon>
        <taxon>Pseudomonadati</taxon>
        <taxon>Pseudomonadota</taxon>
        <taxon>Betaproteobacteria</taxon>
        <taxon>Burkholderiales</taxon>
        <taxon>Oxalobacteraceae</taxon>
        <taxon>Noviherbaspirillum</taxon>
    </lineage>
</organism>
<sequence length="98" mass="10672">MTAITIGSSRSYIRNVHAAVHDLIVALLALDRKLSAPKKKRRRSGGASLHQAYADVLAAQAVSGEAAQQRRSARDIAARGDSHALLPYYLWSARSFQD</sequence>